<dbReference type="AlphaFoldDB" id="A0A8J4M6U2"/>
<feature type="region of interest" description="Disordered" evidence="1">
    <location>
        <begin position="423"/>
        <end position="443"/>
    </location>
</feature>
<sequence length="1272" mass="139076">MSGRRQGGAGSGGATPRRAVFTIASANYIALAATLMQSVREIHPEVARFIVLADTPRRFPGLDLAAEIIDCAVLEVTDFRNMRFWYNVLEFNTALKPFAFRYLMAERGFAELCYLDPDILLLAPLRAAFSALAKDSVVLTPHILKPLQDGKEPSDLTIMKSGVYNLGFLALRDDGETRQLLDWWAERCIAHCRIDIAGNMFTDQRWMDLAPALVARTLILRDPGYNVAYWNLTHRPISRAPDGTWQAAGARLVFFHFSGLAIDDPDLFSRHQDRFDGRDLGELGDLVERYRDRVRGNGWARYRAARYGFATFPDGRPIENAMRRWILRAIDEGRFDADAPITVTGEFFDAPDEVAGTLGIVMTRFMYQLWLDRPDLRAVFDIYTPTGQAQYFAWFAASEAREQGIDGRSIAAAACLAPAPAAPEASSAMTPPPAPPWPPLGGESWTGPADAALAAMGDDIIVEFGAATQRLPREAALAWEARVDLARHFPLSSPAGVQDFLAWMLTEGVVQDLIDPARLSPALQAELTRISELSRHYQDVPLSELMLLTRRHTLPGSAAEARERFPSERMGRLSHGLWFAFVAPARYHWPEALVATVRAWFTAPTEIGCPGLAFNRAELAIWEMRPDLQQAFPLFTPDDAIAYLHWLLSKGLAELGLDPMALDPRLADFLLQASPRHPRLPRALEMIYAARADLRALIDLDTEEGIAALLRWCETHYLSSYGATALGALLPTPPRAPLSALGCPGFAFTAAQAAIWQGRDDLRAAFPPDQPGAAWGFLHWLLSEGAGEAGVAEALRDPRLPAFLASPSPRHPDLPVALEMLHAARADLRAGIDLGAADGVAALRHWADLHFGAAYAGTPLASFHAPAAPASRWGIGGAGARKTRLLLSGMWSAPTGRGEDLRGSAAALLAVGFSDFLVLDRATGTLHGPDGVALPAADGGIEAAVHLVHLNADTAFQDARFFARRGVRAARSIGFWAWELETLPRRWRHAFSFFDEIWAVSHFAALAFAREALRPVRAMPLAITLPEPTEWLDRAGLGLTAQATLFLCMFDFRSYASRKNPEAVIEAFTRAFPSGDEAVRLLIKTQGGDSAPRQWQRLIDLAADRRIELRDMPLDRAELVSLIAAADAFVSLHRAEGFGRGPAEAMWLGKPVILTAYSGTNDFATPETAFLVSYQPAPVPPDAYPGVEGQSWAEPDISEAALFMRTIHAQPMLAQGIGARAKARVQAIYHPQIVGQAMCAALGFAPEQSQPKRSRPGAAASAAPRTGRRARP</sequence>
<evidence type="ECO:0000256" key="1">
    <source>
        <dbReference type="SAM" id="MobiDB-lite"/>
    </source>
</evidence>
<protein>
    <submittedName>
        <fullName evidence="2">Glycosyltransferase family 1 protein</fullName>
    </submittedName>
</protein>
<dbReference type="SUPFAM" id="SSF53448">
    <property type="entry name" value="Nucleotide-diphospho-sugar transferases"/>
    <property type="match status" value="1"/>
</dbReference>
<name>A0A8J4M6U2_9PROT</name>
<evidence type="ECO:0000313" key="2">
    <source>
        <dbReference type="EMBL" id="HGC43724.1"/>
    </source>
</evidence>
<gene>
    <name evidence="2" type="ORF">ENY07_10960</name>
</gene>
<comment type="caution">
    <text evidence="2">The sequence shown here is derived from an EMBL/GenBank/DDBJ whole genome shotgun (WGS) entry which is preliminary data.</text>
</comment>
<dbReference type="SUPFAM" id="SSF53756">
    <property type="entry name" value="UDP-Glycosyltransferase/glycogen phosphorylase"/>
    <property type="match status" value="1"/>
</dbReference>
<dbReference type="Gene3D" id="3.90.550.10">
    <property type="entry name" value="Spore Coat Polysaccharide Biosynthesis Protein SpsA, Chain A"/>
    <property type="match status" value="1"/>
</dbReference>
<dbReference type="Gene3D" id="3.40.50.2000">
    <property type="entry name" value="Glycogen Phosphorylase B"/>
    <property type="match status" value="1"/>
</dbReference>
<reference evidence="2" key="1">
    <citation type="journal article" date="2020" name="mSystems">
        <title>Genome- and Community-Level Interaction Insights into Carbon Utilization and Element Cycling Functions of Hydrothermarchaeota in Hydrothermal Sediment.</title>
        <authorList>
            <person name="Zhou Z."/>
            <person name="Liu Y."/>
            <person name="Xu W."/>
            <person name="Pan J."/>
            <person name="Luo Z.H."/>
            <person name="Li M."/>
        </authorList>
    </citation>
    <scope>NUCLEOTIDE SEQUENCE</scope>
    <source>
        <strain evidence="2">SpSt-997</strain>
    </source>
</reference>
<organism evidence="2">
    <name type="scientific">Acidicaldus sp</name>
    <dbReference type="NCBI Taxonomy" id="1872105"/>
    <lineage>
        <taxon>Bacteria</taxon>
        <taxon>Pseudomonadati</taxon>
        <taxon>Pseudomonadota</taxon>
        <taxon>Alphaproteobacteria</taxon>
        <taxon>Acetobacterales</taxon>
        <taxon>Acetobacteraceae</taxon>
        <taxon>Acidicaldus</taxon>
    </lineage>
</organism>
<accession>A0A8J4M6U2</accession>
<dbReference type="Pfam" id="PF13692">
    <property type="entry name" value="Glyco_trans_1_4"/>
    <property type="match status" value="1"/>
</dbReference>
<dbReference type="EMBL" id="DTQM01000208">
    <property type="protein sequence ID" value="HGC43724.1"/>
    <property type="molecule type" value="Genomic_DNA"/>
</dbReference>
<dbReference type="PANTHER" id="PTHR46656:SF3">
    <property type="entry name" value="PUTATIVE-RELATED"/>
    <property type="match status" value="1"/>
</dbReference>
<dbReference type="PANTHER" id="PTHR46656">
    <property type="entry name" value="PUTATIVE-RELATED"/>
    <property type="match status" value="1"/>
</dbReference>
<dbReference type="InterPro" id="IPR029044">
    <property type="entry name" value="Nucleotide-diphossugar_trans"/>
</dbReference>
<feature type="compositionally biased region" description="Low complexity" evidence="1">
    <location>
        <begin position="1256"/>
        <end position="1265"/>
    </location>
</feature>
<proteinExistence type="predicted"/>
<dbReference type="CDD" id="cd01635">
    <property type="entry name" value="Glycosyltransferase_GTB-type"/>
    <property type="match status" value="1"/>
</dbReference>
<feature type="compositionally biased region" description="Pro residues" evidence="1">
    <location>
        <begin position="430"/>
        <end position="439"/>
    </location>
</feature>
<feature type="region of interest" description="Disordered" evidence="1">
    <location>
        <begin position="1246"/>
        <end position="1272"/>
    </location>
</feature>